<dbReference type="SUPFAM" id="SSF51735">
    <property type="entry name" value="NAD(P)-binding Rossmann-fold domains"/>
    <property type="match status" value="1"/>
</dbReference>
<dbReference type="GO" id="GO:0070402">
    <property type="term" value="F:NADPH binding"/>
    <property type="evidence" value="ECO:0007669"/>
    <property type="project" value="TreeGrafter"/>
</dbReference>
<dbReference type="CDD" id="cd05286">
    <property type="entry name" value="QOR2"/>
    <property type="match status" value="1"/>
</dbReference>
<dbReference type="EMBL" id="BMMF01000014">
    <property type="protein sequence ID" value="GGK49161.1"/>
    <property type="molecule type" value="Genomic_DNA"/>
</dbReference>
<dbReference type="RefSeq" id="WP_188915059.1">
    <property type="nucleotide sequence ID" value="NZ_BMMF01000014.1"/>
</dbReference>
<dbReference type="Gene3D" id="3.40.50.720">
    <property type="entry name" value="NAD(P)-binding Rossmann-like Domain"/>
    <property type="match status" value="1"/>
</dbReference>
<dbReference type="SMART" id="SM00829">
    <property type="entry name" value="PKS_ER"/>
    <property type="match status" value="1"/>
</dbReference>
<dbReference type="Proteomes" id="UP000600449">
    <property type="component" value="Unassembled WGS sequence"/>
</dbReference>
<evidence type="ECO:0000313" key="5">
    <source>
        <dbReference type="Proteomes" id="UP000600449"/>
    </source>
</evidence>
<accession>A0A917QGA8</accession>
<dbReference type="InterPro" id="IPR011032">
    <property type="entry name" value="GroES-like_sf"/>
</dbReference>
<dbReference type="Pfam" id="PF08240">
    <property type="entry name" value="ADH_N"/>
    <property type="match status" value="1"/>
</dbReference>
<reference evidence="4 5" key="1">
    <citation type="journal article" date="2014" name="Int. J. Syst. Evol. Microbiol.">
        <title>Complete genome sequence of Corynebacterium casei LMG S-19264T (=DSM 44701T), isolated from a smear-ripened cheese.</title>
        <authorList>
            <consortium name="US DOE Joint Genome Institute (JGI-PGF)"/>
            <person name="Walter F."/>
            <person name="Albersmeier A."/>
            <person name="Kalinowski J."/>
            <person name="Ruckert C."/>
        </authorList>
    </citation>
    <scope>NUCLEOTIDE SEQUENCE [LARGE SCALE GENOMIC DNA]</scope>
    <source>
        <strain evidence="4 5">CGMCC 1.9161</strain>
    </source>
</reference>
<dbReference type="GO" id="GO:0003960">
    <property type="term" value="F:quinone reductase (NADPH) activity"/>
    <property type="evidence" value="ECO:0007669"/>
    <property type="project" value="InterPro"/>
</dbReference>
<dbReference type="InterPro" id="IPR013149">
    <property type="entry name" value="ADH-like_C"/>
</dbReference>
<dbReference type="AlphaFoldDB" id="A0A917QGA8"/>
<feature type="domain" description="Enoyl reductase (ER)" evidence="3">
    <location>
        <begin position="12"/>
        <end position="323"/>
    </location>
</feature>
<keyword evidence="2" id="KW-0560">Oxidoreductase</keyword>
<proteinExistence type="predicted"/>
<comment type="caution">
    <text evidence="4">The sequence shown here is derived from an EMBL/GenBank/DDBJ whole genome shotgun (WGS) entry which is preliminary data.</text>
</comment>
<dbReference type="SUPFAM" id="SSF50129">
    <property type="entry name" value="GroES-like"/>
    <property type="match status" value="1"/>
</dbReference>
<dbReference type="PANTHER" id="PTHR48106:SF13">
    <property type="entry name" value="QUINONE OXIDOREDUCTASE-RELATED"/>
    <property type="match status" value="1"/>
</dbReference>
<dbReference type="InterPro" id="IPR013154">
    <property type="entry name" value="ADH-like_N"/>
</dbReference>
<dbReference type="InterPro" id="IPR020843">
    <property type="entry name" value="ER"/>
</dbReference>
<evidence type="ECO:0000259" key="3">
    <source>
        <dbReference type="SMART" id="SM00829"/>
    </source>
</evidence>
<evidence type="ECO:0000256" key="2">
    <source>
        <dbReference type="ARBA" id="ARBA00023002"/>
    </source>
</evidence>
<sequence>MKTDAIRIERQGPPEEMRLLEVETGEPGPGEALVRQSACGVNFLDVYQRGGAYAMPVPMGVGNEAAGIVAALGPDVSGLAVGDRVVYQGGSPGAYAGARIVPAWRLLRLPESVAEDDAAALLLKGMTVEYLLERCAPVEPGGFALMWAAAGGVGLLAGQWAAARGIALIGIAAGEDKCARAREAGYHTVIDRTREDVLARVKEITGGAGVRVAYDSIGAATFETTIETLAPRGVFVSFGATSGPPPAVEASLLQKKGSLYFTRPTLATYCAAPEDYRASGEAVLSRAASGAIRAAIGQRYPLAEAAAAHRDLEAGRTTGATILVP</sequence>
<evidence type="ECO:0000313" key="4">
    <source>
        <dbReference type="EMBL" id="GGK49161.1"/>
    </source>
</evidence>
<dbReference type="Pfam" id="PF00107">
    <property type="entry name" value="ADH_zinc_N"/>
    <property type="match status" value="1"/>
</dbReference>
<name>A0A917QGA8_9HYPH</name>
<dbReference type="GO" id="GO:0005829">
    <property type="term" value="C:cytosol"/>
    <property type="evidence" value="ECO:0007669"/>
    <property type="project" value="TreeGrafter"/>
</dbReference>
<organism evidence="4 5">
    <name type="scientific">Salinarimonas ramus</name>
    <dbReference type="NCBI Taxonomy" id="690164"/>
    <lineage>
        <taxon>Bacteria</taxon>
        <taxon>Pseudomonadati</taxon>
        <taxon>Pseudomonadota</taxon>
        <taxon>Alphaproteobacteria</taxon>
        <taxon>Hyphomicrobiales</taxon>
        <taxon>Salinarimonadaceae</taxon>
        <taxon>Salinarimonas</taxon>
    </lineage>
</organism>
<dbReference type="InterPro" id="IPR047618">
    <property type="entry name" value="QOR-like"/>
</dbReference>
<keyword evidence="1" id="KW-0521">NADP</keyword>
<evidence type="ECO:0000256" key="1">
    <source>
        <dbReference type="ARBA" id="ARBA00022857"/>
    </source>
</evidence>
<dbReference type="GO" id="GO:0035925">
    <property type="term" value="F:mRNA 3'-UTR AU-rich region binding"/>
    <property type="evidence" value="ECO:0007669"/>
    <property type="project" value="TreeGrafter"/>
</dbReference>
<keyword evidence="5" id="KW-1185">Reference proteome</keyword>
<gene>
    <name evidence="4" type="ORF">GCM10011322_40200</name>
</gene>
<dbReference type="Gene3D" id="3.90.180.10">
    <property type="entry name" value="Medium-chain alcohol dehydrogenases, catalytic domain"/>
    <property type="match status" value="1"/>
</dbReference>
<dbReference type="PANTHER" id="PTHR48106">
    <property type="entry name" value="QUINONE OXIDOREDUCTASE PIG3-RELATED"/>
    <property type="match status" value="1"/>
</dbReference>
<dbReference type="InterPro" id="IPR036291">
    <property type="entry name" value="NAD(P)-bd_dom_sf"/>
</dbReference>
<protein>
    <submittedName>
        <fullName evidence="4">Quinone oxidoreductase</fullName>
    </submittedName>
</protein>